<protein>
    <recommendedName>
        <fullName evidence="3">Ornithine decarboxylase antizyme</fullName>
    </recommendedName>
</protein>
<organism evidence="1 2">
    <name type="scientific">Macrosiphum euphorbiae</name>
    <name type="common">potato aphid</name>
    <dbReference type="NCBI Taxonomy" id="13131"/>
    <lineage>
        <taxon>Eukaryota</taxon>
        <taxon>Metazoa</taxon>
        <taxon>Ecdysozoa</taxon>
        <taxon>Arthropoda</taxon>
        <taxon>Hexapoda</taxon>
        <taxon>Insecta</taxon>
        <taxon>Pterygota</taxon>
        <taxon>Neoptera</taxon>
        <taxon>Paraneoptera</taxon>
        <taxon>Hemiptera</taxon>
        <taxon>Sternorrhyncha</taxon>
        <taxon>Aphidomorpha</taxon>
        <taxon>Aphidoidea</taxon>
        <taxon>Aphididae</taxon>
        <taxon>Macrosiphini</taxon>
        <taxon>Macrosiphum</taxon>
    </lineage>
</organism>
<gene>
    <name evidence="1" type="ORF">MEUPH1_LOCUS11644</name>
</gene>
<reference evidence="1 2" key="1">
    <citation type="submission" date="2023-01" db="EMBL/GenBank/DDBJ databases">
        <authorList>
            <person name="Whitehead M."/>
        </authorList>
    </citation>
    <scope>NUCLEOTIDE SEQUENCE [LARGE SCALE GENOMIC DNA]</scope>
</reference>
<dbReference type="PANTHER" id="PTHR10773">
    <property type="entry name" value="DNA-DIRECTED RNA POLYMERASES I, II, AND III SUBUNIT RPABC2"/>
    <property type="match status" value="1"/>
</dbReference>
<dbReference type="PANTHER" id="PTHR10773:SF19">
    <property type="match status" value="1"/>
</dbReference>
<dbReference type="EMBL" id="CARXXK010000002">
    <property type="protein sequence ID" value="CAI6355833.1"/>
    <property type="molecule type" value="Genomic_DNA"/>
</dbReference>
<comment type="caution">
    <text evidence="1">The sequence shown here is derived from an EMBL/GenBank/DDBJ whole genome shotgun (WGS) entry which is preliminary data.</text>
</comment>
<proteinExistence type="predicted"/>
<dbReference type="AlphaFoldDB" id="A0AAV0WJ16"/>
<evidence type="ECO:0008006" key="3">
    <source>
        <dbReference type="Google" id="ProtNLM"/>
    </source>
</evidence>
<accession>A0AAV0WJ16</accession>
<name>A0AAV0WJ16_9HEMI</name>
<sequence>MESHYCRANTSKLYLEPIWLNKQALNKFYCEDFCVFNQTTPMSKPVFVMSLENKNIFIFLFTSKIDACDICTAYETGNLSLEKKEVHDQMKQEARLEKENDKLSMDEVFTMDLQSVLLCPKSFVSSLNYKTKLIVHNFTLYDLKRKIGYCFLWNETEGGLRANAFSSIIVYFLQKYVIDIAQEQKVKIILLVTGQNIFEIISLVKISCGKISYGKYVFSQNIF</sequence>
<evidence type="ECO:0000313" key="2">
    <source>
        <dbReference type="Proteomes" id="UP001160148"/>
    </source>
</evidence>
<keyword evidence="2" id="KW-1185">Reference proteome</keyword>
<dbReference type="Proteomes" id="UP001160148">
    <property type="component" value="Unassembled WGS sequence"/>
</dbReference>
<evidence type="ECO:0000313" key="1">
    <source>
        <dbReference type="EMBL" id="CAI6355833.1"/>
    </source>
</evidence>